<reference evidence="2 3" key="1">
    <citation type="journal article" date="2014" name="Nat. Commun.">
        <title>Multiple recent horizontal transfers of a large genomic region in cheese making fungi.</title>
        <authorList>
            <person name="Cheeseman K."/>
            <person name="Ropars J."/>
            <person name="Renault P."/>
            <person name="Dupont J."/>
            <person name="Gouzy J."/>
            <person name="Branca A."/>
            <person name="Abraham A.L."/>
            <person name="Ceppi M."/>
            <person name="Conseiller E."/>
            <person name="Debuchy R."/>
            <person name="Malagnac F."/>
            <person name="Goarin A."/>
            <person name="Silar P."/>
            <person name="Lacoste S."/>
            <person name="Sallet E."/>
            <person name="Bensimon A."/>
            <person name="Giraud T."/>
            <person name="Brygoo Y."/>
        </authorList>
    </citation>
    <scope>NUCLEOTIDE SEQUENCE [LARGE SCALE GENOMIC DNA]</scope>
    <source>
        <strain evidence="3">FM 013</strain>
    </source>
</reference>
<feature type="signal peptide" evidence="1">
    <location>
        <begin position="1"/>
        <end position="22"/>
    </location>
</feature>
<keyword evidence="1" id="KW-0732">Signal</keyword>
<proteinExistence type="predicted"/>
<gene>
    <name evidence="2" type="ORF">PCAMFM013_S003g000539</name>
</gene>
<evidence type="ECO:0000256" key="1">
    <source>
        <dbReference type="SAM" id="SignalP"/>
    </source>
</evidence>
<accession>A0A0G4P0D3</accession>
<organism evidence="2 3">
    <name type="scientific">Penicillium camemberti (strain FM 013)</name>
    <dbReference type="NCBI Taxonomy" id="1429867"/>
    <lineage>
        <taxon>Eukaryota</taxon>
        <taxon>Fungi</taxon>
        <taxon>Dikarya</taxon>
        <taxon>Ascomycota</taxon>
        <taxon>Pezizomycotina</taxon>
        <taxon>Eurotiomycetes</taxon>
        <taxon>Eurotiomycetidae</taxon>
        <taxon>Eurotiales</taxon>
        <taxon>Aspergillaceae</taxon>
        <taxon>Penicillium</taxon>
    </lineage>
</organism>
<dbReference type="PANTHER" id="PTHR35394:SF5">
    <property type="entry name" value="DUF3176 DOMAIN-CONTAINING PROTEIN"/>
    <property type="match status" value="1"/>
</dbReference>
<feature type="chain" id="PRO_5005195059" evidence="1">
    <location>
        <begin position="23"/>
        <end position="82"/>
    </location>
</feature>
<keyword evidence="3" id="KW-1185">Reference proteome</keyword>
<protein>
    <submittedName>
        <fullName evidence="2">Str. FM013</fullName>
    </submittedName>
</protein>
<dbReference type="AlphaFoldDB" id="A0A0G4P0D3"/>
<dbReference type="Proteomes" id="UP000053732">
    <property type="component" value="Unassembled WGS sequence"/>
</dbReference>
<dbReference type="EMBL" id="HG793136">
    <property type="protein sequence ID" value="CRL19748.1"/>
    <property type="molecule type" value="Genomic_DNA"/>
</dbReference>
<name>A0A0G4P0D3_PENC3</name>
<sequence>MTLPACLVLATVAFLVMTAVRTKKSGVDVWKSSNIPMFCSGLDQDLQRKLGETGDPVRTDDLSEEVLVKLVKKGKIWQLSAR</sequence>
<evidence type="ECO:0000313" key="3">
    <source>
        <dbReference type="Proteomes" id="UP000053732"/>
    </source>
</evidence>
<evidence type="ECO:0000313" key="2">
    <source>
        <dbReference type="EMBL" id="CRL19748.1"/>
    </source>
</evidence>
<dbReference type="STRING" id="1429867.A0A0G4P0D3"/>
<dbReference type="PANTHER" id="PTHR35394">
    <property type="entry name" value="DUF3176 DOMAIN-CONTAINING PROTEIN"/>
    <property type="match status" value="1"/>
</dbReference>